<feature type="chain" id="PRO_5005190108" evidence="2">
    <location>
        <begin position="21"/>
        <end position="277"/>
    </location>
</feature>
<evidence type="ECO:0000256" key="1">
    <source>
        <dbReference type="SAM" id="MobiDB-lite"/>
    </source>
</evidence>
<keyword evidence="2" id="KW-0732">Signal</keyword>
<gene>
    <name evidence="3" type="ORF">Vbra_21904</name>
</gene>
<name>A0A0G4G2M1_VITBC</name>
<sequence length="277" mass="30246">MMRAGVVIAIIAAALSCGAAKEFDLQDTAKRRGHQGHRNTSLPLPAEFKCAKDPAPCDFSGDAEKVCGETEEEELLICVSGKTPTEQEITLKDPEIYWVDWRNVRVPCETKASVCCPKAYSLTDIDEVLDPEEEAERAVLREEEERQLRLASYPFKTAEELEAAMDEFEAKERLKEEEAAKALAAKAAKELAAKPERPKSRQKVTSVHPSVRTRTTRTTPSNAAGKTATTAGKTTTTAGKTTSSKAASKTTPTKTTPTKTRTTKKAPSEAKAQPVWH</sequence>
<feature type="compositionally biased region" description="Basic and acidic residues" evidence="1">
    <location>
        <begin position="187"/>
        <end position="199"/>
    </location>
</feature>
<dbReference type="AlphaFoldDB" id="A0A0G4G2M1"/>
<evidence type="ECO:0000313" key="3">
    <source>
        <dbReference type="EMBL" id="CEM22108.1"/>
    </source>
</evidence>
<protein>
    <submittedName>
        <fullName evidence="3">Uncharacterized protein</fullName>
    </submittedName>
</protein>
<dbReference type="EMBL" id="CDMY01000551">
    <property type="protein sequence ID" value="CEM22108.1"/>
    <property type="molecule type" value="Genomic_DNA"/>
</dbReference>
<dbReference type="VEuPathDB" id="CryptoDB:Vbra_21904"/>
<dbReference type="Proteomes" id="UP000041254">
    <property type="component" value="Unassembled WGS sequence"/>
</dbReference>
<organism evidence="3 4">
    <name type="scientific">Vitrella brassicaformis (strain CCMP3155)</name>
    <dbReference type="NCBI Taxonomy" id="1169540"/>
    <lineage>
        <taxon>Eukaryota</taxon>
        <taxon>Sar</taxon>
        <taxon>Alveolata</taxon>
        <taxon>Colpodellida</taxon>
        <taxon>Vitrellaceae</taxon>
        <taxon>Vitrella</taxon>
    </lineage>
</organism>
<feature type="signal peptide" evidence="2">
    <location>
        <begin position="1"/>
        <end position="20"/>
    </location>
</feature>
<feature type="compositionally biased region" description="Low complexity" evidence="1">
    <location>
        <begin position="204"/>
        <end position="260"/>
    </location>
</feature>
<reference evidence="3 4" key="1">
    <citation type="submission" date="2014-11" db="EMBL/GenBank/DDBJ databases">
        <authorList>
            <person name="Zhu J."/>
            <person name="Qi W."/>
            <person name="Song R."/>
        </authorList>
    </citation>
    <scope>NUCLEOTIDE SEQUENCE [LARGE SCALE GENOMIC DNA]</scope>
</reference>
<keyword evidence="4" id="KW-1185">Reference proteome</keyword>
<evidence type="ECO:0000256" key="2">
    <source>
        <dbReference type="SAM" id="SignalP"/>
    </source>
</evidence>
<accession>A0A0G4G2M1</accession>
<dbReference type="PROSITE" id="PS51257">
    <property type="entry name" value="PROKAR_LIPOPROTEIN"/>
    <property type="match status" value="1"/>
</dbReference>
<dbReference type="InParanoid" id="A0A0G4G2M1"/>
<proteinExistence type="predicted"/>
<evidence type="ECO:0000313" key="4">
    <source>
        <dbReference type="Proteomes" id="UP000041254"/>
    </source>
</evidence>
<feature type="region of interest" description="Disordered" evidence="1">
    <location>
        <begin position="186"/>
        <end position="277"/>
    </location>
</feature>